<dbReference type="EMBL" id="VNHW01000008">
    <property type="protein sequence ID" value="TYP86792.1"/>
    <property type="molecule type" value="Genomic_DNA"/>
</dbReference>
<feature type="domain" description="Treble clef zinc finger" evidence="1">
    <location>
        <begin position="87"/>
        <end position="131"/>
    </location>
</feature>
<gene>
    <name evidence="2" type="ORF">BD833_10877</name>
</gene>
<dbReference type="Pfam" id="PF14311">
    <property type="entry name" value="DUF4379"/>
    <property type="match status" value="3"/>
</dbReference>
<comment type="caution">
    <text evidence="2">The sequence shown here is derived from an EMBL/GenBank/DDBJ whole genome shotgun (WGS) entry which is preliminary data.</text>
</comment>
<dbReference type="PANTHER" id="PTHR37317:SF1">
    <property type="entry name" value="ZINC-RIBBON DOMAIN-CONTAINING PROTEIN-RELATED"/>
    <property type="match status" value="1"/>
</dbReference>
<name>A0A5S5CW70_9ACTN</name>
<feature type="domain" description="Treble clef zinc finger" evidence="1">
    <location>
        <begin position="155"/>
        <end position="207"/>
    </location>
</feature>
<dbReference type="RefSeq" id="WP_166533619.1">
    <property type="nucleotide sequence ID" value="NZ_VNHW01000008.1"/>
</dbReference>
<dbReference type="PANTHER" id="PTHR37317">
    <property type="entry name" value="BLR8090 PROTEIN"/>
    <property type="match status" value="1"/>
</dbReference>
<dbReference type="Proteomes" id="UP000322499">
    <property type="component" value="Unassembled WGS sequence"/>
</dbReference>
<organism evidence="2 3">
    <name type="scientific">Blastococcus xanthinilyticus</name>
    <dbReference type="NCBI Taxonomy" id="1564164"/>
    <lineage>
        <taxon>Bacteria</taxon>
        <taxon>Bacillati</taxon>
        <taxon>Actinomycetota</taxon>
        <taxon>Actinomycetes</taxon>
        <taxon>Geodermatophilales</taxon>
        <taxon>Geodermatophilaceae</taxon>
        <taxon>Blastococcus</taxon>
    </lineage>
</organism>
<protein>
    <submittedName>
        <fullName evidence="2">Putative zinc ribbon protein</fullName>
    </submittedName>
</protein>
<proteinExistence type="predicted"/>
<evidence type="ECO:0000313" key="2">
    <source>
        <dbReference type="EMBL" id="TYP86792.1"/>
    </source>
</evidence>
<evidence type="ECO:0000259" key="1">
    <source>
        <dbReference type="Pfam" id="PF14311"/>
    </source>
</evidence>
<dbReference type="AlphaFoldDB" id="A0A5S5CW70"/>
<dbReference type="InterPro" id="IPR025487">
    <property type="entry name" value="DUF4379"/>
</dbReference>
<accession>A0A5S5CW70</accession>
<keyword evidence="3" id="KW-1185">Reference proteome</keyword>
<sequence>METPAGHRPQSWQDLDRDALERLLATGLTADEVGRIYGRSGSLVRLAARGWGLDVRALRARSRGLARTHPEIALEFVGVVDGAPSHYRPGDLMTGSGARCRWRCSACGAQWVTSVANRTKRSSGCPECARRRQAELARRRPARSRPLSEVSRELARDFVGNLTRPDRDASSTPSGSHDRVLWRCRQGHEWETAARQRVKYGSQCPACLAGLWTSRLEFEVAELVQLATGLTVVLGPRLARADRAGDERIDLLVTGADLLVDLDPSGWHASDEAVARDARKLDRLAGRRYVRVRPRVLGMLPPGRSAPRQQILLPHGDESDPGMWVSGVFRALRTYEPGMQTHQTSIASRAAARTRADARWRQLRSAARSRSLLSEHPEMAGEFVEAIGRPGLTAADLAPSGDDRVLWRCRGCGHEWEARVANRTALNTGCPPCSYRRGAATTAVPRRGESFADRHPHLVGRFVRNETRPGKSLFDMKPNCTDACWWTCPHCGRPWRTTPHTLNQNPARGCRPCGIQRMAAKRRRQKG</sequence>
<evidence type="ECO:0000313" key="3">
    <source>
        <dbReference type="Proteomes" id="UP000322499"/>
    </source>
</evidence>
<reference evidence="2 3" key="1">
    <citation type="submission" date="2019-07" db="EMBL/GenBank/DDBJ databases">
        <title>Genomic Encyclopedia of Archaeal and Bacterial Type Strains, Phase II (KMG-II): from individual species to whole genera.</title>
        <authorList>
            <person name="Goeker M."/>
        </authorList>
    </citation>
    <scope>NUCLEOTIDE SEQUENCE [LARGE SCALE GENOMIC DNA]</scope>
    <source>
        <strain evidence="2 3">DSM 46842</strain>
    </source>
</reference>
<feature type="domain" description="Treble clef zinc finger" evidence="1">
    <location>
        <begin position="388"/>
        <end position="434"/>
    </location>
</feature>